<evidence type="ECO:0000313" key="7">
    <source>
        <dbReference type="EMBL" id="CBN80163.1"/>
    </source>
</evidence>
<feature type="region of interest" description="Disordered" evidence="5">
    <location>
        <begin position="396"/>
        <end position="491"/>
    </location>
</feature>
<evidence type="ECO:0000259" key="6">
    <source>
        <dbReference type="SMART" id="SM00415"/>
    </source>
</evidence>
<evidence type="ECO:0000256" key="5">
    <source>
        <dbReference type="SAM" id="MobiDB-lite"/>
    </source>
</evidence>
<comment type="subcellular location">
    <subcellularLocation>
        <location evidence="1">Nucleus</location>
    </subcellularLocation>
</comment>
<keyword evidence="7" id="KW-0346">Stress response</keyword>
<dbReference type="Proteomes" id="UP000002630">
    <property type="component" value="Unassembled WGS sequence"/>
</dbReference>
<gene>
    <name evidence="7" type="primary">HSF</name>
    <name evidence="7" type="ORF">Esi_0116_0031</name>
</gene>
<sequence length="646" mass="66430">MANASEGESGNEAFARKLAEILTTESTATISWNANGSAFQVHDVERFSEDILTKYYRHSKFSSFQRQLNLYSFRKIVKGADAGGYAHPMFRRDRPDDLYHVRRSISGSARYEPAAAAAKATAKRNAAASKAAALKQQASAAAAAARGEWSPPARVHKSGAAARRVGKLRNKSSPAGSNSSSRGGDKPSSYSARLVADHQRAGVATAAAAAAPGSGGGGVGIPASSADAAAGSSDAGERSPWTSGESSDSDAAATLPQAGVSAASARRKQQLQQQRKQQARRGDTAAAAATDSSGDEASSSEDSDEDCVGRSHEQQQHALERGGRLAEKRQQQGRRSYSPSLRDTSGEVAGECGRGGGEGTQQLRDGGEAPAGAGSASPTRKSSPFSFFKKFSFVERQSSSGHNRNMSTSSSVDMTTAGALPSERPASSSAGDDGPISPLMVDTSAEARAAASGASLRGVRPPPVTVTGGGQRIPIDPSTAAGNKALTSSPLTPKSSLEAAAMATAAAAAAASAMPPPPKREQREELGLVEQLTNMVEVFDICDLLRKVSTSGSSRLDKHGAIMKPSSGGGGGGGPHHLRNMSVDTDQGMPQSPLGGGQSPTGLGSLASMELVRDSSKDWDTLMAGSADVSDLGNTMVQSVAEFFSF</sequence>
<feature type="compositionally biased region" description="Low complexity" evidence="5">
    <location>
        <begin position="225"/>
        <end position="234"/>
    </location>
</feature>
<feature type="region of interest" description="Disordered" evidence="5">
    <location>
        <begin position="145"/>
        <end position="190"/>
    </location>
</feature>
<evidence type="ECO:0000256" key="2">
    <source>
        <dbReference type="ARBA" id="ARBA00023125"/>
    </source>
</evidence>
<evidence type="ECO:0000313" key="8">
    <source>
        <dbReference type="Proteomes" id="UP000002630"/>
    </source>
</evidence>
<feature type="compositionally biased region" description="Polar residues" evidence="5">
    <location>
        <begin position="333"/>
        <end position="343"/>
    </location>
</feature>
<feature type="region of interest" description="Disordered" evidence="5">
    <location>
        <begin position="555"/>
        <end position="577"/>
    </location>
</feature>
<dbReference type="InterPro" id="IPR036388">
    <property type="entry name" value="WH-like_DNA-bd_sf"/>
</dbReference>
<feature type="compositionally biased region" description="Low complexity" evidence="5">
    <location>
        <begin position="368"/>
        <end position="384"/>
    </location>
</feature>
<dbReference type="GO" id="GO:0005634">
    <property type="term" value="C:nucleus"/>
    <property type="evidence" value="ECO:0007669"/>
    <property type="project" value="UniProtKB-SubCell"/>
</dbReference>
<reference evidence="7 8" key="1">
    <citation type="journal article" date="2010" name="Nature">
        <title>The Ectocarpus genome and the independent evolution of multicellularity in brown algae.</title>
        <authorList>
            <person name="Cock J.M."/>
            <person name="Sterck L."/>
            <person name="Rouze P."/>
            <person name="Scornet D."/>
            <person name="Allen A.E."/>
            <person name="Amoutzias G."/>
            <person name="Anthouard V."/>
            <person name="Artiguenave F."/>
            <person name="Aury J.M."/>
            <person name="Badger J.H."/>
            <person name="Beszteri B."/>
            <person name="Billiau K."/>
            <person name="Bonnet E."/>
            <person name="Bothwell J.H."/>
            <person name="Bowler C."/>
            <person name="Boyen C."/>
            <person name="Brownlee C."/>
            <person name="Carrano C.J."/>
            <person name="Charrier B."/>
            <person name="Cho G.Y."/>
            <person name="Coelho S.M."/>
            <person name="Collen J."/>
            <person name="Corre E."/>
            <person name="Da Silva C."/>
            <person name="Delage L."/>
            <person name="Delaroque N."/>
            <person name="Dittami S.M."/>
            <person name="Doulbeau S."/>
            <person name="Elias M."/>
            <person name="Farnham G."/>
            <person name="Gachon C.M."/>
            <person name="Gschloessl B."/>
            <person name="Heesch S."/>
            <person name="Jabbari K."/>
            <person name="Jubin C."/>
            <person name="Kawai H."/>
            <person name="Kimura K."/>
            <person name="Kloareg B."/>
            <person name="Kupper F.C."/>
            <person name="Lang D."/>
            <person name="Le Bail A."/>
            <person name="Leblanc C."/>
            <person name="Lerouge P."/>
            <person name="Lohr M."/>
            <person name="Lopez P.J."/>
            <person name="Martens C."/>
            <person name="Maumus F."/>
            <person name="Michel G."/>
            <person name="Miranda-Saavedra D."/>
            <person name="Morales J."/>
            <person name="Moreau H."/>
            <person name="Motomura T."/>
            <person name="Nagasato C."/>
            <person name="Napoli C.A."/>
            <person name="Nelson D.R."/>
            <person name="Nyvall-Collen P."/>
            <person name="Peters A.F."/>
            <person name="Pommier C."/>
            <person name="Potin P."/>
            <person name="Poulain J."/>
            <person name="Quesneville H."/>
            <person name="Read B."/>
            <person name="Rensing S.A."/>
            <person name="Ritter A."/>
            <person name="Rousvoal S."/>
            <person name="Samanta M."/>
            <person name="Samson G."/>
            <person name="Schroeder D.C."/>
            <person name="Segurens B."/>
            <person name="Strittmatter M."/>
            <person name="Tonon T."/>
            <person name="Tregear J.W."/>
            <person name="Valentin K."/>
            <person name="von Dassow P."/>
            <person name="Yamagishi T."/>
            <person name="Van de Peer Y."/>
            <person name="Wincker P."/>
        </authorList>
    </citation>
    <scope>NUCLEOTIDE SEQUENCE [LARGE SCALE GENOMIC DNA]</scope>
    <source>
        <strain evidence="8">Ec32 / CCAP1310/4</strain>
    </source>
</reference>
<dbReference type="SUPFAM" id="SSF46785">
    <property type="entry name" value="Winged helix' DNA-binding domain"/>
    <property type="match status" value="1"/>
</dbReference>
<evidence type="ECO:0000256" key="4">
    <source>
        <dbReference type="RuleBase" id="RU004020"/>
    </source>
</evidence>
<feature type="compositionally biased region" description="Low complexity" evidence="5">
    <location>
        <begin position="284"/>
        <end position="297"/>
    </location>
</feature>
<feature type="compositionally biased region" description="Low complexity" evidence="5">
    <location>
        <begin position="172"/>
        <end position="182"/>
    </location>
</feature>
<proteinExistence type="inferred from homology"/>
<dbReference type="GO" id="GO:0043565">
    <property type="term" value="F:sequence-specific DNA binding"/>
    <property type="evidence" value="ECO:0007669"/>
    <property type="project" value="InterPro"/>
</dbReference>
<keyword evidence="3" id="KW-0539">Nucleus</keyword>
<dbReference type="PANTHER" id="PTHR10015:SF427">
    <property type="entry name" value="HEAT SHOCK FACTOR PROTEIN"/>
    <property type="match status" value="1"/>
</dbReference>
<evidence type="ECO:0000256" key="1">
    <source>
        <dbReference type="ARBA" id="ARBA00004123"/>
    </source>
</evidence>
<dbReference type="EMBL" id="FN649760">
    <property type="protein sequence ID" value="CBN80163.1"/>
    <property type="molecule type" value="Genomic_DNA"/>
</dbReference>
<dbReference type="InterPro" id="IPR036390">
    <property type="entry name" value="WH_DNA-bd_sf"/>
</dbReference>
<dbReference type="AlphaFoldDB" id="D8LDA5"/>
<feature type="compositionally biased region" description="Basic and acidic residues" evidence="5">
    <location>
        <begin position="307"/>
        <end position="330"/>
    </location>
</feature>
<dbReference type="Gene3D" id="1.10.10.10">
    <property type="entry name" value="Winged helix-like DNA-binding domain superfamily/Winged helix DNA-binding domain"/>
    <property type="match status" value="1"/>
</dbReference>
<feature type="region of interest" description="Disordered" evidence="5">
    <location>
        <begin position="225"/>
        <end position="384"/>
    </location>
</feature>
<feature type="compositionally biased region" description="Low complexity" evidence="5">
    <location>
        <begin position="444"/>
        <end position="455"/>
    </location>
</feature>
<dbReference type="PANTHER" id="PTHR10015">
    <property type="entry name" value="HEAT SHOCK TRANSCRIPTION FACTOR"/>
    <property type="match status" value="1"/>
</dbReference>
<dbReference type="OrthoDB" id="60033at2759"/>
<dbReference type="SMART" id="SM00415">
    <property type="entry name" value="HSF"/>
    <property type="match status" value="1"/>
</dbReference>
<evidence type="ECO:0000256" key="3">
    <source>
        <dbReference type="ARBA" id="ARBA00023242"/>
    </source>
</evidence>
<dbReference type="Pfam" id="PF00447">
    <property type="entry name" value="HSF_DNA-bind"/>
    <property type="match status" value="1"/>
</dbReference>
<protein>
    <submittedName>
        <fullName evidence="7">Heat Shock transcription factor</fullName>
    </submittedName>
</protein>
<dbReference type="GO" id="GO:0003700">
    <property type="term" value="F:DNA-binding transcription factor activity"/>
    <property type="evidence" value="ECO:0007669"/>
    <property type="project" value="InterPro"/>
</dbReference>
<name>D8LDA5_ECTSI</name>
<comment type="similarity">
    <text evidence="4">Belongs to the HSF family.</text>
</comment>
<keyword evidence="2" id="KW-0238">DNA-binding</keyword>
<dbReference type="InParanoid" id="D8LDA5"/>
<dbReference type="InterPro" id="IPR000232">
    <property type="entry name" value="HSF_DNA-bd"/>
</dbReference>
<organism evidence="7 8">
    <name type="scientific">Ectocarpus siliculosus</name>
    <name type="common">Brown alga</name>
    <name type="synonym">Conferva siliculosa</name>
    <dbReference type="NCBI Taxonomy" id="2880"/>
    <lineage>
        <taxon>Eukaryota</taxon>
        <taxon>Sar</taxon>
        <taxon>Stramenopiles</taxon>
        <taxon>Ochrophyta</taxon>
        <taxon>PX clade</taxon>
        <taxon>Phaeophyceae</taxon>
        <taxon>Ectocarpales</taxon>
        <taxon>Ectocarpaceae</taxon>
        <taxon>Ectocarpus</taxon>
    </lineage>
</organism>
<accession>D8LDA5</accession>
<feature type="compositionally biased region" description="Polar residues" evidence="5">
    <location>
        <begin position="396"/>
        <end position="414"/>
    </location>
</feature>
<dbReference type="STRING" id="2880.D8LDA5"/>
<feature type="domain" description="HSF-type DNA-binding" evidence="6">
    <location>
        <begin position="10"/>
        <end position="104"/>
    </location>
</feature>
<keyword evidence="8" id="KW-1185">Reference proteome</keyword>